<accession>A0A495K076</accession>
<protein>
    <submittedName>
        <fullName evidence="2">Uncharacterized protein (TIGR03083 family)</fullName>
    </submittedName>
</protein>
<dbReference type="RefSeq" id="WP_062797053.1">
    <property type="nucleotide sequence ID" value="NZ_CBCRXS010000001.1"/>
</dbReference>
<name>A0A495K076_WILMA</name>
<evidence type="ECO:0000313" key="2">
    <source>
        <dbReference type="EMBL" id="RKR93924.1"/>
    </source>
</evidence>
<dbReference type="InterPro" id="IPR024344">
    <property type="entry name" value="MDMPI_metal-binding"/>
</dbReference>
<organism evidence="2 3">
    <name type="scientific">Williamsia marianensis</name>
    <dbReference type="NCBI Taxonomy" id="85044"/>
    <lineage>
        <taxon>Bacteria</taxon>
        <taxon>Bacillati</taxon>
        <taxon>Actinomycetota</taxon>
        <taxon>Actinomycetes</taxon>
        <taxon>Mycobacteriales</taxon>
        <taxon>Nocardiaceae</taxon>
        <taxon>Williamsia</taxon>
    </lineage>
</organism>
<dbReference type="NCBIfam" id="TIGR03083">
    <property type="entry name" value="maleylpyruvate isomerase family mycothiol-dependent enzyme"/>
    <property type="match status" value="1"/>
</dbReference>
<dbReference type="InterPro" id="IPR034660">
    <property type="entry name" value="DinB/YfiT-like"/>
</dbReference>
<comment type="caution">
    <text evidence="2">The sequence shown here is derived from an EMBL/GenBank/DDBJ whole genome shotgun (WGS) entry which is preliminary data.</text>
</comment>
<dbReference type="Proteomes" id="UP000274762">
    <property type="component" value="Unassembled WGS sequence"/>
</dbReference>
<dbReference type="Gene3D" id="1.20.120.450">
    <property type="entry name" value="dinb family like domain"/>
    <property type="match status" value="1"/>
</dbReference>
<dbReference type="OrthoDB" id="5178565at2"/>
<evidence type="ECO:0000313" key="3">
    <source>
        <dbReference type="Proteomes" id="UP000274762"/>
    </source>
</evidence>
<dbReference type="GO" id="GO:0046872">
    <property type="term" value="F:metal ion binding"/>
    <property type="evidence" value="ECO:0007669"/>
    <property type="project" value="InterPro"/>
</dbReference>
<dbReference type="AlphaFoldDB" id="A0A495K076"/>
<feature type="domain" description="Mycothiol-dependent maleylpyruvate isomerase metal-binding" evidence="1">
    <location>
        <begin position="13"/>
        <end position="101"/>
    </location>
</feature>
<evidence type="ECO:0000259" key="1">
    <source>
        <dbReference type="Pfam" id="PF11716"/>
    </source>
</evidence>
<dbReference type="EMBL" id="RBKV01000001">
    <property type="protein sequence ID" value="RKR93924.1"/>
    <property type="molecule type" value="Genomic_DNA"/>
</dbReference>
<dbReference type="SUPFAM" id="SSF109854">
    <property type="entry name" value="DinB/YfiT-like putative metalloenzymes"/>
    <property type="match status" value="1"/>
</dbReference>
<dbReference type="InterPro" id="IPR017517">
    <property type="entry name" value="Maleyloyr_isom"/>
</dbReference>
<reference evidence="2 3" key="1">
    <citation type="submission" date="2018-10" db="EMBL/GenBank/DDBJ databases">
        <title>Sequencing the genomes of 1000 actinobacteria strains.</title>
        <authorList>
            <person name="Klenk H.-P."/>
        </authorList>
    </citation>
    <scope>NUCLEOTIDE SEQUENCE [LARGE SCALE GENOMIC DNA]</scope>
    <source>
        <strain evidence="2 3">DSM 44343</strain>
    </source>
</reference>
<dbReference type="Pfam" id="PF11716">
    <property type="entry name" value="MDMPI_N"/>
    <property type="match status" value="1"/>
</dbReference>
<gene>
    <name evidence="2" type="ORF">DFJ75_0713</name>
</gene>
<sequence length="213" mass="22860">MGSNFSAVWPVVHAERERLVKDLSDIPADAWAKPSLCPGWDVHDVLAHLIDGAMTTRLGFARRMMTNRFDFDRDNSAGIAQQKRADPRRTLEALGEVITSTRTPPANSKTRLVEIFVHGEDIRRPLGIDVSYPVDPVVEALRYQVKTAVGFGGGRERVVGLRLTATDSDVVFGGADADEVRGRAIDLLLAVSGRPVPPGALVGPGAGKLATAG</sequence>
<proteinExistence type="predicted"/>